<feature type="region of interest" description="Disordered" evidence="1">
    <location>
        <begin position="71"/>
        <end position="147"/>
    </location>
</feature>
<proteinExistence type="predicted"/>
<gene>
    <name evidence="3" type="ORF">PgNI_06590</name>
</gene>
<evidence type="ECO:0000313" key="3">
    <source>
        <dbReference type="RefSeq" id="XP_030982319.1"/>
    </source>
</evidence>
<evidence type="ECO:0000313" key="2">
    <source>
        <dbReference type="Proteomes" id="UP000515153"/>
    </source>
</evidence>
<reference evidence="2 3" key="1">
    <citation type="journal article" date="2019" name="Mol. Biol. Evol.">
        <title>Blast fungal genomes show frequent chromosomal changes, gene gains and losses, and effector gene turnover.</title>
        <authorList>
            <person name="Gomez Luciano L.B."/>
            <person name="Jason Tsai I."/>
            <person name="Chuma I."/>
            <person name="Tosa Y."/>
            <person name="Chen Y.H."/>
            <person name="Li J.Y."/>
            <person name="Li M.Y."/>
            <person name="Jade Lu M.Y."/>
            <person name="Nakayashiki H."/>
            <person name="Li W.H."/>
        </authorList>
    </citation>
    <scope>NUCLEOTIDE SEQUENCE [LARGE SCALE GENOMIC DNA]</scope>
    <source>
        <strain evidence="2 3">NI907</strain>
    </source>
</reference>
<sequence>MASETSSGTFTTFGLKLKDMEVLSSVFLSSPPEAQAAMLFNVNFDQIACQNGYKNAHAAKVAVGIILKKTKKHKGTSTTPDNGAAITPAAPRKRKTPVKMANASYDDDDDMDTPAKKPRARPKKAASAEPASSKDVEMIDPGEIQTE</sequence>
<dbReference type="GeneID" id="41961521"/>
<evidence type="ECO:0000256" key="1">
    <source>
        <dbReference type="SAM" id="MobiDB-lite"/>
    </source>
</evidence>
<name>A0A6P8B5M5_PYRGI</name>
<reference evidence="3" key="3">
    <citation type="submission" date="2025-08" db="UniProtKB">
        <authorList>
            <consortium name="RefSeq"/>
        </authorList>
    </citation>
    <scope>IDENTIFICATION</scope>
    <source>
        <strain evidence="3">NI907</strain>
    </source>
</reference>
<keyword evidence="2" id="KW-1185">Reference proteome</keyword>
<dbReference type="KEGG" id="pgri:PgNI_06590"/>
<dbReference type="Proteomes" id="UP000515153">
    <property type="component" value="Chromosome I"/>
</dbReference>
<organism evidence="2 3">
    <name type="scientific">Pyricularia grisea</name>
    <name type="common">Crabgrass-specific blast fungus</name>
    <name type="synonym">Magnaporthe grisea</name>
    <dbReference type="NCBI Taxonomy" id="148305"/>
    <lineage>
        <taxon>Eukaryota</taxon>
        <taxon>Fungi</taxon>
        <taxon>Dikarya</taxon>
        <taxon>Ascomycota</taxon>
        <taxon>Pezizomycotina</taxon>
        <taxon>Sordariomycetes</taxon>
        <taxon>Sordariomycetidae</taxon>
        <taxon>Magnaporthales</taxon>
        <taxon>Pyriculariaceae</taxon>
        <taxon>Pyricularia</taxon>
    </lineage>
</organism>
<accession>A0A6P8B5M5</accession>
<protein>
    <submittedName>
        <fullName evidence="3">Uncharacterized protein</fullName>
    </submittedName>
</protein>
<dbReference type="RefSeq" id="XP_030982319.1">
    <property type="nucleotide sequence ID" value="XM_031126612.1"/>
</dbReference>
<reference evidence="3" key="2">
    <citation type="submission" date="2019-10" db="EMBL/GenBank/DDBJ databases">
        <authorList>
            <consortium name="NCBI Genome Project"/>
        </authorList>
    </citation>
    <scope>NUCLEOTIDE SEQUENCE</scope>
    <source>
        <strain evidence="3">NI907</strain>
    </source>
</reference>
<dbReference type="AlphaFoldDB" id="A0A6P8B5M5"/>